<dbReference type="SUPFAM" id="SSF52172">
    <property type="entry name" value="CheY-like"/>
    <property type="match status" value="1"/>
</dbReference>
<evidence type="ECO:0000259" key="3">
    <source>
        <dbReference type="PROSITE" id="PS50930"/>
    </source>
</evidence>
<feature type="modified residue" description="4-aspartylphosphate" evidence="1">
    <location>
        <position position="59"/>
    </location>
</feature>
<dbReference type="PANTHER" id="PTHR37299:SF1">
    <property type="entry name" value="STAGE 0 SPORULATION PROTEIN A HOMOLOG"/>
    <property type="match status" value="1"/>
</dbReference>
<dbReference type="EMBL" id="FPKV01000004">
    <property type="protein sequence ID" value="SFZ94539.1"/>
    <property type="molecule type" value="Genomic_DNA"/>
</dbReference>
<evidence type="ECO:0000259" key="2">
    <source>
        <dbReference type="PROSITE" id="PS50110"/>
    </source>
</evidence>
<evidence type="ECO:0000313" key="5">
    <source>
        <dbReference type="Proteomes" id="UP000182544"/>
    </source>
</evidence>
<name>A0A1K2IS44_9FLAO</name>
<dbReference type="PROSITE" id="PS50110">
    <property type="entry name" value="RESPONSE_REGULATORY"/>
    <property type="match status" value="1"/>
</dbReference>
<organism evidence="4 5">
    <name type="scientific">Flaviramulus basaltis</name>
    <dbReference type="NCBI Taxonomy" id="369401"/>
    <lineage>
        <taxon>Bacteria</taxon>
        <taxon>Pseudomonadati</taxon>
        <taxon>Bacteroidota</taxon>
        <taxon>Flavobacteriia</taxon>
        <taxon>Flavobacteriales</taxon>
        <taxon>Flavobacteriaceae</taxon>
        <taxon>Flaviramulus</taxon>
    </lineage>
</organism>
<proteinExistence type="predicted"/>
<dbReference type="SMART" id="SM00448">
    <property type="entry name" value="REC"/>
    <property type="match status" value="1"/>
</dbReference>
<dbReference type="InterPro" id="IPR011006">
    <property type="entry name" value="CheY-like_superfamily"/>
</dbReference>
<sequence>MKNNTSISCLIVDDEIIAREVIATHLSKISNINVVASCSNALEAFNWINSNKIDLVFLDINMPEISGISFAKSINKDIKIIFTTAYRDYAVEGFELKAVDYLLKPIAFERLLKAVNTYFETLQNTEKHLEINTETNDFIFVRSDRKMIKIDFDTIVYIESFSDYLKIHLLNETIVTRETISAIEAKLSKQNFIRIHRSYIISVTHINSFTNEHITIFNKALPISRSYKKEVLKQLEQY</sequence>
<dbReference type="Gene3D" id="3.40.50.2300">
    <property type="match status" value="1"/>
</dbReference>
<feature type="domain" description="Response regulatory" evidence="2">
    <location>
        <begin position="8"/>
        <end position="119"/>
    </location>
</feature>
<protein>
    <submittedName>
        <fullName evidence="4">DNA-binding response regulator, LytR/AlgR family</fullName>
    </submittedName>
</protein>
<dbReference type="PANTHER" id="PTHR37299">
    <property type="entry name" value="TRANSCRIPTIONAL REGULATOR-RELATED"/>
    <property type="match status" value="1"/>
</dbReference>
<dbReference type="Pfam" id="PF00072">
    <property type="entry name" value="Response_reg"/>
    <property type="match status" value="1"/>
</dbReference>
<dbReference type="Gene3D" id="2.40.50.1020">
    <property type="entry name" value="LytTr DNA-binding domain"/>
    <property type="match status" value="1"/>
</dbReference>
<dbReference type="SMART" id="SM00850">
    <property type="entry name" value="LytTR"/>
    <property type="match status" value="1"/>
</dbReference>
<evidence type="ECO:0000256" key="1">
    <source>
        <dbReference type="PROSITE-ProRule" id="PRU00169"/>
    </source>
</evidence>
<dbReference type="InterPro" id="IPR007492">
    <property type="entry name" value="LytTR_DNA-bd_dom"/>
</dbReference>
<dbReference type="PROSITE" id="PS50930">
    <property type="entry name" value="HTH_LYTTR"/>
    <property type="match status" value="1"/>
</dbReference>
<keyword evidence="5" id="KW-1185">Reference proteome</keyword>
<accession>A0A1K2IS44</accession>
<keyword evidence="1" id="KW-0597">Phosphoprotein</keyword>
<dbReference type="AlphaFoldDB" id="A0A1K2IS44"/>
<dbReference type="Pfam" id="PF04397">
    <property type="entry name" value="LytTR"/>
    <property type="match status" value="1"/>
</dbReference>
<dbReference type="InterPro" id="IPR001789">
    <property type="entry name" value="Sig_transdc_resp-reg_receiver"/>
</dbReference>
<keyword evidence="4" id="KW-0238">DNA-binding</keyword>
<dbReference type="GO" id="GO:0003677">
    <property type="term" value="F:DNA binding"/>
    <property type="evidence" value="ECO:0007669"/>
    <property type="project" value="UniProtKB-KW"/>
</dbReference>
<reference evidence="4 5" key="1">
    <citation type="submission" date="2016-10" db="EMBL/GenBank/DDBJ databases">
        <authorList>
            <person name="de Groot N.N."/>
        </authorList>
    </citation>
    <scope>NUCLEOTIDE SEQUENCE [LARGE SCALE GENOMIC DNA]</scope>
    <source>
        <strain evidence="4 5">DSM 18180</strain>
    </source>
</reference>
<dbReference type="OrthoDB" id="2168082at2"/>
<feature type="domain" description="HTH LytTR-type" evidence="3">
    <location>
        <begin position="139"/>
        <end position="237"/>
    </location>
</feature>
<gene>
    <name evidence="4" type="ORF">SAMN05428642_104237</name>
</gene>
<dbReference type="STRING" id="369401.SAMN05428642_104237"/>
<dbReference type="Proteomes" id="UP000182544">
    <property type="component" value="Unassembled WGS sequence"/>
</dbReference>
<dbReference type="InterPro" id="IPR046947">
    <property type="entry name" value="LytR-like"/>
</dbReference>
<dbReference type="GO" id="GO:0000156">
    <property type="term" value="F:phosphorelay response regulator activity"/>
    <property type="evidence" value="ECO:0007669"/>
    <property type="project" value="InterPro"/>
</dbReference>
<dbReference type="RefSeq" id="WP_072403411.1">
    <property type="nucleotide sequence ID" value="NZ_FPKV01000004.1"/>
</dbReference>
<evidence type="ECO:0000313" key="4">
    <source>
        <dbReference type="EMBL" id="SFZ94539.1"/>
    </source>
</evidence>